<dbReference type="EMBL" id="BMDD01000002">
    <property type="protein sequence ID" value="GGH76109.1"/>
    <property type="molecule type" value="Genomic_DNA"/>
</dbReference>
<comment type="caution">
    <text evidence="9">The sequence shown here is derived from an EMBL/GenBank/DDBJ whole genome shotgun (WGS) entry which is preliminary data.</text>
</comment>
<protein>
    <submittedName>
        <fullName evidence="9">Transporter</fullName>
    </submittedName>
</protein>
<keyword evidence="5 7" id="KW-1133">Transmembrane helix</keyword>
<feature type="transmembrane region" description="Helical" evidence="7">
    <location>
        <begin position="144"/>
        <end position="167"/>
    </location>
</feature>
<evidence type="ECO:0000313" key="9">
    <source>
        <dbReference type="EMBL" id="GGH76109.1"/>
    </source>
</evidence>
<feature type="transmembrane region" description="Helical" evidence="7">
    <location>
        <begin position="118"/>
        <end position="138"/>
    </location>
</feature>
<keyword evidence="3" id="KW-1003">Cell membrane</keyword>
<evidence type="ECO:0000256" key="5">
    <source>
        <dbReference type="ARBA" id="ARBA00022989"/>
    </source>
</evidence>
<organism evidence="9 10">
    <name type="scientific">Saccharibacillus endophyticus</name>
    <dbReference type="NCBI Taxonomy" id="2060666"/>
    <lineage>
        <taxon>Bacteria</taxon>
        <taxon>Bacillati</taxon>
        <taxon>Bacillota</taxon>
        <taxon>Bacilli</taxon>
        <taxon>Bacillales</taxon>
        <taxon>Paenibacillaceae</taxon>
        <taxon>Saccharibacillus</taxon>
    </lineage>
</organism>
<feature type="transmembrane region" description="Helical" evidence="7">
    <location>
        <begin position="248"/>
        <end position="264"/>
    </location>
</feature>
<name>A0ABQ1ZU43_9BACL</name>
<feature type="domain" description="EamA" evidence="8">
    <location>
        <begin position="3"/>
        <end position="134"/>
    </location>
</feature>
<keyword evidence="6 7" id="KW-0472">Membrane</keyword>
<dbReference type="Proteomes" id="UP000605427">
    <property type="component" value="Unassembled WGS sequence"/>
</dbReference>
<evidence type="ECO:0000259" key="8">
    <source>
        <dbReference type="Pfam" id="PF00892"/>
    </source>
</evidence>
<dbReference type="InterPro" id="IPR037185">
    <property type="entry name" value="EmrE-like"/>
</dbReference>
<dbReference type="InterPro" id="IPR000620">
    <property type="entry name" value="EamA_dom"/>
</dbReference>
<feature type="transmembrane region" description="Helical" evidence="7">
    <location>
        <begin position="270"/>
        <end position="288"/>
    </location>
</feature>
<accession>A0ABQ1ZU43</accession>
<dbReference type="SUPFAM" id="SSF103481">
    <property type="entry name" value="Multidrug resistance efflux transporter EmrE"/>
    <property type="match status" value="2"/>
</dbReference>
<evidence type="ECO:0000256" key="4">
    <source>
        <dbReference type="ARBA" id="ARBA00022692"/>
    </source>
</evidence>
<feature type="transmembrane region" description="Helical" evidence="7">
    <location>
        <begin position="89"/>
        <end position="106"/>
    </location>
</feature>
<evidence type="ECO:0000256" key="2">
    <source>
        <dbReference type="ARBA" id="ARBA00007362"/>
    </source>
</evidence>
<comment type="similarity">
    <text evidence="2">Belongs to the EamA transporter family.</text>
</comment>
<evidence type="ECO:0000256" key="3">
    <source>
        <dbReference type="ARBA" id="ARBA00022475"/>
    </source>
</evidence>
<feature type="transmembrane region" description="Helical" evidence="7">
    <location>
        <begin position="188"/>
        <end position="208"/>
    </location>
</feature>
<dbReference type="PANTHER" id="PTHR32322">
    <property type="entry name" value="INNER MEMBRANE TRANSPORTER"/>
    <property type="match status" value="1"/>
</dbReference>
<sequence>MIILGYVAMCLIFGTTFLAIKFGVEAGLPPFLGAGLRFFAAGLLVMLGMSARRKISFSLLLRKETLFTGFGLTFCTFAALYWAEQYISSGLASVLSATGPAFILLLQAGVSRIRIPRLALTGTLVGTAGVALLLLPGAEGVHGQMWLIAGLVVVAGEIGYAGGALLAKYASKKLPDASPISLNAAQMMHGGWMLLLLSALTEGGAAGISNFSQAMISLLYLTLIGSMAGHTLFYWLVSRTHPVFPTTWLYVSPFIALALGARLYGEPLHWNAALGSAVVLVGVLLTNAESIRSLLRARKASTAIRSESRDSA</sequence>
<dbReference type="Pfam" id="PF00892">
    <property type="entry name" value="EamA"/>
    <property type="match status" value="2"/>
</dbReference>
<dbReference type="RefSeq" id="WP_172242429.1">
    <property type="nucleotide sequence ID" value="NZ_BMDD01000002.1"/>
</dbReference>
<feature type="transmembrane region" description="Helical" evidence="7">
    <location>
        <begin position="64"/>
        <end position="83"/>
    </location>
</feature>
<keyword evidence="4 7" id="KW-0812">Transmembrane</keyword>
<feature type="transmembrane region" description="Helical" evidence="7">
    <location>
        <begin position="214"/>
        <end position="236"/>
    </location>
</feature>
<comment type="subcellular location">
    <subcellularLocation>
        <location evidence="1">Cell membrane</location>
        <topology evidence="1">Multi-pass membrane protein</topology>
    </subcellularLocation>
</comment>
<dbReference type="InterPro" id="IPR050638">
    <property type="entry name" value="AA-Vitamin_Transporters"/>
</dbReference>
<evidence type="ECO:0000313" key="10">
    <source>
        <dbReference type="Proteomes" id="UP000605427"/>
    </source>
</evidence>
<evidence type="ECO:0000256" key="1">
    <source>
        <dbReference type="ARBA" id="ARBA00004651"/>
    </source>
</evidence>
<feature type="domain" description="EamA" evidence="8">
    <location>
        <begin position="151"/>
        <end position="287"/>
    </location>
</feature>
<gene>
    <name evidence="9" type="ORF">GCM10007362_17860</name>
</gene>
<evidence type="ECO:0000256" key="6">
    <source>
        <dbReference type="ARBA" id="ARBA00023136"/>
    </source>
</evidence>
<proteinExistence type="inferred from homology"/>
<reference evidence="10" key="1">
    <citation type="journal article" date="2019" name="Int. J. Syst. Evol. Microbiol.">
        <title>The Global Catalogue of Microorganisms (GCM) 10K type strain sequencing project: providing services to taxonomists for standard genome sequencing and annotation.</title>
        <authorList>
            <consortium name="The Broad Institute Genomics Platform"/>
            <consortium name="The Broad Institute Genome Sequencing Center for Infectious Disease"/>
            <person name="Wu L."/>
            <person name="Ma J."/>
        </authorList>
    </citation>
    <scope>NUCLEOTIDE SEQUENCE [LARGE SCALE GENOMIC DNA]</scope>
    <source>
        <strain evidence="10">CCM 8702</strain>
    </source>
</reference>
<feature type="transmembrane region" description="Helical" evidence="7">
    <location>
        <begin position="34"/>
        <end position="52"/>
    </location>
</feature>
<evidence type="ECO:0000256" key="7">
    <source>
        <dbReference type="SAM" id="Phobius"/>
    </source>
</evidence>
<dbReference type="PANTHER" id="PTHR32322:SF18">
    <property type="entry name" value="S-ADENOSYLMETHIONINE_S-ADENOSYLHOMOCYSTEINE TRANSPORTER"/>
    <property type="match status" value="1"/>
</dbReference>
<keyword evidence="10" id="KW-1185">Reference proteome</keyword>